<dbReference type="EMBL" id="FMCW01000015">
    <property type="protein sequence ID" value="SCE94621.1"/>
    <property type="molecule type" value="Genomic_DNA"/>
</dbReference>
<dbReference type="Pfam" id="PF06245">
    <property type="entry name" value="DUF1015"/>
    <property type="match status" value="1"/>
</dbReference>
<evidence type="ECO:0000313" key="2">
    <source>
        <dbReference type="Proteomes" id="UP000199375"/>
    </source>
</evidence>
<gene>
    <name evidence="1" type="ORF">GA0070558_11522</name>
</gene>
<name>A0A1C4WFC9_9ACTN</name>
<dbReference type="AlphaFoldDB" id="A0A1C4WFC9"/>
<proteinExistence type="predicted"/>
<dbReference type="InterPro" id="IPR008323">
    <property type="entry name" value="UCP033563"/>
</dbReference>
<dbReference type="PANTHER" id="PTHR36454">
    <property type="entry name" value="LMO2823 PROTEIN"/>
    <property type="match status" value="1"/>
</dbReference>
<organism evidence="1 2">
    <name type="scientific">Micromonospora haikouensis</name>
    <dbReference type="NCBI Taxonomy" id="686309"/>
    <lineage>
        <taxon>Bacteria</taxon>
        <taxon>Bacillati</taxon>
        <taxon>Actinomycetota</taxon>
        <taxon>Actinomycetes</taxon>
        <taxon>Micromonosporales</taxon>
        <taxon>Micromonosporaceae</taxon>
        <taxon>Micromonospora</taxon>
    </lineage>
</organism>
<sequence length="399" mass="41942">MTVVHPIARAWITTGGTGAQNYDEFADDAEITAIIEANPHSALGIEMPHRAPESLGKSFLDALPDAVTRLAEAKADGSYTPAEQVVVLYRISAPGEETAYGMFAMVDTDQISTSADEPGLVIRNEDVFIAKVRERVALAEALGHLLSPVLLLQTGRGDELHAALAAATETAGAPAATDTDQAGRTHAVWLLGPGPEQDALTALAGGGELVVADGNHRSLAAQTGGLPRFLAVVTTPASVAIQPYNRLVSELTVTPAELLDRLRAAGAEVEPVDGPVEVPTAGGTVALRLPDQGYAVRLPHVDGGRLENLDHALVERVLLRDALGLDPGDKRITYVGGDYPASWLTGEVEAGRAELAVLIAPVTVDDFVAVNLAREKMPRKSTWFTPKARGGLVVAELPR</sequence>
<dbReference type="PANTHER" id="PTHR36454:SF1">
    <property type="entry name" value="DUF1015 DOMAIN-CONTAINING PROTEIN"/>
    <property type="match status" value="1"/>
</dbReference>
<evidence type="ECO:0000313" key="1">
    <source>
        <dbReference type="EMBL" id="SCE94621.1"/>
    </source>
</evidence>
<dbReference type="RefSeq" id="WP_091280880.1">
    <property type="nucleotide sequence ID" value="NZ_FMCW01000015.1"/>
</dbReference>
<reference evidence="1 2" key="1">
    <citation type="submission" date="2016-06" db="EMBL/GenBank/DDBJ databases">
        <authorList>
            <person name="Kjaerup R.B."/>
            <person name="Dalgaard T.S."/>
            <person name="Juul-Madsen H.R."/>
        </authorList>
    </citation>
    <scope>NUCLEOTIDE SEQUENCE [LARGE SCALE GENOMIC DNA]</scope>
    <source>
        <strain evidence="1 2">DSM 45626</strain>
    </source>
</reference>
<protein>
    <submittedName>
        <fullName evidence="1">Uncharacterized conserved protein, DUF1015 family</fullName>
    </submittedName>
</protein>
<accession>A0A1C4WFC9</accession>
<dbReference type="Proteomes" id="UP000199375">
    <property type="component" value="Unassembled WGS sequence"/>
</dbReference>